<comment type="caution">
    <text evidence="3">The sequence shown here is derived from an EMBL/GenBank/DDBJ whole genome shotgun (WGS) entry which is preliminary data.</text>
</comment>
<dbReference type="EMBL" id="AEQV01000293">
    <property type="protein sequence ID" value="EGD06742.1"/>
    <property type="molecule type" value="Genomic_DNA"/>
</dbReference>
<protein>
    <submittedName>
        <fullName evidence="3">SH3 type 3 domain protein</fullName>
    </submittedName>
</protein>
<keyword evidence="1" id="KW-0732">Signal</keyword>
<gene>
    <name evidence="3" type="ORF">XVE_5075</name>
</gene>
<feature type="domain" description="SH3b" evidence="2">
    <location>
        <begin position="42"/>
        <end position="87"/>
    </location>
</feature>
<dbReference type="Pfam" id="PF08239">
    <property type="entry name" value="SH3_3"/>
    <property type="match status" value="1"/>
</dbReference>
<feature type="chain" id="PRO_5003245311" evidence="1">
    <location>
        <begin position="32"/>
        <end position="266"/>
    </location>
</feature>
<name>F0BLA1_9XANT</name>
<evidence type="ECO:0000256" key="1">
    <source>
        <dbReference type="SAM" id="SignalP"/>
    </source>
</evidence>
<evidence type="ECO:0000313" key="3">
    <source>
        <dbReference type="EMBL" id="EGD06742.1"/>
    </source>
</evidence>
<organism evidence="3 4">
    <name type="scientific">Xanthomonas vesicatoria ATCC 35937</name>
    <dbReference type="NCBI Taxonomy" id="925775"/>
    <lineage>
        <taxon>Bacteria</taxon>
        <taxon>Pseudomonadati</taxon>
        <taxon>Pseudomonadota</taxon>
        <taxon>Gammaproteobacteria</taxon>
        <taxon>Lysobacterales</taxon>
        <taxon>Lysobacteraceae</taxon>
        <taxon>Xanthomonas</taxon>
    </lineage>
</organism>
<evidence type="ECO:0000313" key="4">
    <source>
        <dbReference type="Proteomes" id="UP000003299"/>
    </source>
</evidence>
<feature type="signal peptide" evidence="1">
    <location>
        <begin position="1"/>
        <end position="31"/>
    </location>
</feature>
<accession>F0BLA1</accession>
<dbReference type="eggNOG" id="COG4991">
    <property type="taxonomic scope" value="Bacteria"/>
</dbReference>
<reference evidence="3 4" key="1">
    <citation type="journal article" date="2011" name="BMC Genomics">
        <title>Comparative genomics reveals diversity among xanthomonads infecting tomato and pepper.</title>
        <authorList>
            <person name="Potnis N."/>
            <person name="Krasileva K."/>
            <person name="Chow V."/>
            <person name="Almeida N.F."/>
            <person name="Patil P.B."/>
            <person name="Ryan R.P."/>
            <person name="Sharlach M."/>
            <person name="Behlau F."/>
            <person name="Dow J.M."/>
            <person name="Momol M.T."/>
            <person name="White F.F."/>
            <person name="Preston J.F."/>
            <person name="Vinatzer B.A."/>
            <person name="Koebnik R."/>
            <person name="Setubal J.C."/>
            <person name="Norman D.J."/>
            <person name="Staskawicz B.J."/>
            <person name="Jones J.B."/>
        </authorList>
    </citation>
    <scope>NUCLEOTIDE SEQUENCE [LARGE SCALE GENOMIC DNA]</scope>
    <source>
        <strain evidence="3 4">ATCC 35937</strain>
    </source>
</reference>
<evidence type="ECO:0000259" key="2">
    <source>
        <dbReference type="Pfam" id="PF08239"/>
    </source>
</evidence>
<dbReference type="InterPro" id="IPR003646">
    <property type="entry name" value="SH3-like_bac-type"/>
</dbReference>
<proteinExistence type="predicted"/>
<dbReference type="Proteomes" id="UP000003299">
    <property type="component" value="Unassembled WGS sequence"/>
</dbReference>
<dbReference type="AlphaFoldDB" id="F0BLA1"/>
<sequence length="266" mass="29973">MQWNRHKESAMQRRLSWSALWLMAAAMPVWAQHAGHANGLVGLRAGPAEEYRRVGEVQPGNALQVYGCLDSGTWCDVRSPEARGWLPATSIVLNHGALNRVVPKVKFSLDTYWDTHYRGREWTVESERAFWRDHTPGDALPLELLAPGEGVPADGVQSMARRAKLETRAENERTERERDVIDRAALNRLDRDRRDEKINRCERSGGQDSAVQSCISQARSDYDGAVLNRCASSQSQDGGSQSCIDQASIDYEQSVRERKIRDQQGR</sequence>